<dbReference type="GO" id="GO:0031124">
    <property type="term" value="P:mRNA 3'-end processing"/>
    <property type="evidence" value="ECO:0007669"/>
    <property type="project" value="UniProtKB-UniRule"/>
</dbReference>
<dbReference type="Pfam" id="PF06807">
    <property type="entry name" value="Clp1"/>
    <property type="match status" value="1"/>
</dbReference>
<reference evidence="10" key="1">
    <citation type="submission" date="2021-02" db="EMBL/GenBank/DDBJ databases">
        <title>First Annotated Genome of the Yellow-green Alga Tribonema minus.</title>
        <authorList>
            <person name="Mahan K.M."/>
        </authorList>
    </citation>
    <scope>NUCLEOTIDE SEQUENCE</scope>
    <source>
        <strain evidence="10">UTEX B ZZ1240</strain>
    </source>
</reference>
<dbReference type="OrthoDB" id="258143at2759"/>
<comment type="function">
    <text evidence="6">Required for endonucleolytic cleavage during polyadenylation-dependent pre-mRNA 3'-end formation.</text>
</comment>
<feature type="binding site" evidence="6">
    <location>
        <position position="62"/>
    </location>
    <ligand>
        <name>ATP</name>
        <dbReference type="ChEBI" id="CHEBI:30616"/>
    </ligand>
</feature>
<dbReference type="HAMAP" id="MF_03035">
    <property type="entry name" value="Clp1"/>
    <property type="match status" value="1"/>
</dbReference>
<proteinExistence type="inferred from homology"/>
<evidence type="ECO:0000313" key="10">
    <source>
        <dbReference type="EMBL" id="KAG5176702.1"/>
    </source>
</evidence>
<evidence type="ECO:0000256" key="2">
    <source>
        <dbReference type="ARBA" id="ARBA00022664"/>
    </source>
</evidence>
<evidence type="ECO:0000259" key="9">
    <source>
        <dbReference type="Pfam" id="PF16575"/>
    </source>
</evidence>
<dbReference type="PANTHER" id="PTHR12755:SF6">
    <property type="entry name" value="POLYRIBONUCLEOTIDE 5'-HYDROXYL-KINASE CLP1"/>
    <property type="match status" value="1"/>
</dbReference>
<keyword evidence="3 6" id="KW-0547">Nucleotide-binding</keyword>
<evidence type="ECO:0000256" key="6">
    <source>
        <dbReference type="HAMAP-Rule" id="MF_03035"/>
    </source>
</evidence>
<evidence type="ECO:0000259" key="7">
    <source>
        <dbReference type="Pfam" id="PF06807"/>
    </source>
</evidence>
<accession>A0A835YJV7</accession>
<dbReference type="AlphaFoldDB" id="A0A835YJV7"/>
<protein>
    <recommendedName>
        <fullName evidence="6">Protein CLP1 homolog</fullName>
    </recommendedName>
</protein>
<gene>
    <name evidence="10" type="ORF">JKP88DRAFT_202896</name>
</gene>
<dbReference type="InterPro" id="IPR027417">
    <property type="entry name" value="P-loop_NTPase"/>
</dbReference>
<feature type="binding site" evidence="6">
    <location>
        <position position="22"/>
    </location>
    <ligand>
        <name>ATP</name>
        <dbReference type="ChEBI" id="CHEBI:30616"/>
    </ligand>
</feature>
<comment type="caution">
    <text evidence="10">The sequence shown here is derived from an EMBL/GenBank/DDBJ whole genome shotgun (WGS) entry which is preliminary data.</text>
</comment>
<dbReference type="Pfam" id="PF16575">
    <property type="entry name" value="CLP1_P"/>
    <property type="match status" value="1"/>
</dbReference>
<keyword evidence="4 6" id="KW-0067">ATP-binding</keyword>
<dbReference type="GO" id="GO:0006388">
    <property type="term" value="P:tRNA splicing, via endonucleolytic cleavage and ligation"/>
    <property type="evidence" value="ECO:0007669"/>
    <property type="project" value="TreeGrafter"/>
</dbReference>
<feature type="binding site" evidence="6">
    <location>
        <begin position="129"/>
        <end position="134"/>
    </location>
    <ligand>
        <name>ATP</name>
        <dbReference type="ChEBI" id="CHEBI:30616"/>
    </ligand>
</feature>
<evidence type="ECO:0000256" key="5">
    <source>
        <dbReference type="ARBA" id="ARBA00023242"/>
    </source>
</evidence>
<dbReference type="InterPro" id="IPR010655">
    <property type="entry name" value="Clp1_C"/>
</dbReference>
<evidence type="ECO:0000259" key="8">
    <source>
        <dbReference type="Pfam" id="PF16573"/>
    </source>
</evidence>
<keyword evidence="5 6" id="KW-0539">Nucleus</keyword>
<dbReference type="InterPro" id="IPR028606">
    <property type="entry name" value="Clp1"/>
</dbReference>
<feature type="domain" description="Clp1 C-terminal" evidence="7">
    <location>
        <begin position="331"/>
        <end position="459"/>
    </location>
</feature>
<dbReference type="InterPro" id="IPR032319">
    <property type="entry name" value="CLP1_P"/>
</dbReference>
<evidence type="ECO:0000256" key="4">
    <source>
        <dbReference type="ARBA" id="ARBA00022840"/>
    </source>
</evidence>
<evidence type="ECO:0000256" key="1">
    <source>
        <dbReference type="ARBA" id="ARBA00004123"/>
    </source>
</evidence>
<dbReference type="PANTHER" id="PTHR12755">
    <property type="entry name" value="CLEAVAGE/POLYADENYLATION FACTOR IA SUBUNIT CLP1P"/>
    <property type="match status" value="1"/>
</dbReference>
<dbReference type="InterPro" id="IPR038238">
    <property type="entry name" value="Clp1_C_sf"/>
</dbReference>
<dbReference type="InterPro" id="IPR038239">
    <property type="entry name" value="Clp1_N_sf"/>
</dbReference>
<comment type="subcellular location">
    <subcellularLocation>
        <location evidence="1 6">Nucleus</location>
    </subcellularLocation>
</comment>
<dbReference type="GO" id="GO:0005524">
    <property type="term" value="F:ATP binding"/>
    <property type="evidence" value="ECO:0007669"/>
    <property type="project" value="UniProtKB-UniRule"/>
</dbReference>
<evidence type="ECO:0000313" key="11">
    <source>
        <dbReference type="Proteomes" id="UP000664859"/>
    </source>
</evidence>
<dbReference type="Pfam" id="PF16573">
    <property type="entry name" value="CLP1_N"/>
    <property type="match status" value="1"/>
</dbReference>
<dbReference type="InterPro" id="IPR032324">
    <property type="entry name" value="Clp1_N"/>
</dbReference>
<dbReference type="Gene3D" id="3.40.50.300">
    <property type="entry name" value="P-loop containing nucleotide triphosphate hydrolases"/>
    <property type="match status" value="1"/>
</dbReference>
<feature type="domain" description="Clp1 P-loop" evidence="9">
    <location>
        <begin position="126"/>
        <end position="319"/>
    </location>
</feature>
<sequence>MEASSAAEGEDKKIWTLEKESELRFEVGPDKSFTVVLLEQSAEIFGVELAVNTEYHFSAGAKVAVFTWYGCKLQTTRTAEVLYVAKDTPMLSYVNTHIQLEARRDQALSKLSKGEKAVGPRVLVAGATDSGKSSLCAVLCAYAVRLGRTPTFVDLDVGQGEITIPGTVSAVSLDSGTLSIEERLSLAAPLTFFYGHDSPGENPELFRHMVSRLAECVEQRQANDRDAAAAGTVVNTCGWVDGLGLELLRHCIDALSIDIVLVMGHDKLYAELMADSEALPDDAPPRTVVKLPTSGGVVQRSAQQRRQGRAARVREYFYGAPHAERRASPALTPTLLELRMDSVRVCRVGGTQLSGGLLPVGQAALLGPTRVSMVKPSHDLLHAVLAVCHPVLKPDGTALVPGEEGGLDDAGQEIADCNVAGFVYVTEVDMVGRRLVVMSPCPGDLPSAYLLVGGIRWSE</sequence>
<evidence type="ECO:0000256" key="3">
    <source>
        <dbReference type="ARBA" id="ARBA00022741"/>
    </source>
</evidence>
<dbReference type="GO" id="GO:0051731">
    <property type="term" value="F:polynucleotide 5'-hydroxyl-kinase activity"/>
    <property type="evidence" value="ECO:0007669"/>
    <property type="project" value="InterPro"/>
</dbReference>
<dbReference type="GO" id="GO:0005849">
    <property type="term" value="C:mRNA cleavage factor complex"/>
    <property type="evidence" value="ECO:0007669"/>
    <property type="project" value="InterPro"/>
</dbReference>
<organism evidence="10 11">
    <name type="scientific">Tribonema minus</name>
    <dbReference type="NCBI Taxonomy" id="303371"/>
    <lineage>
        <taxon>Eukaryota</taxon>
        <taxon>Sar</taxon>
        <taxon>Stramenopiles</taxon>
        <taxon>Ochrophyta</taxon>
        <taxon>PX clade</taxon>
        <taxon>Xanthophyceae</taxon>
        <taxon>Tribonematales</taxon>
        <taxon>Tribonemataceae</taxon>
        <taxon>Tribonema</taxon>
    </lineage>
</organism>
<dbReference type="Gene3D" id="2.60.120.1030">
    <property type="entry name" value="Clp1, DNA binding domain"/>
    <property type="match status" value="1"/>
</dbReference>
<name>A0A835YJV7_9STRA</name>
<dbReference type="EMBL" id="JAFCMP010000534">
    <property type="protein sequence ID" value="KAG5176702.1"/>
    <property type="molecule type" value="Genomic_DNA"/>
</dbReference>
<comment type="similarity">
    <text evidence="6">Belongs to the Clp1 family. Clp1 subfamily.</text>
</comment>
<dbReference type="FunFam" id="2.60.120.1030:FF:000001">
    <property type="entry name" value="Protein CLP1 homolog 5"/>
    <property type="match status" value="1"/>
</dbReference>
<keyword evidence="2 6" id="KW-0507">mRNA processing</keyword>
<dbReference type="SUPFAM" id="SSF52540">
    <property type="entry name" value="P-loop containing nucleoside triphosphate hydrolases"/>
    <property type="match status" value="1"/>
</dbReference>
<dbReference type="InterPro" id="IPR045116">
    <property type="entry name" value="Clp1/Grc3"/>
</dbReference>
<dbReference type="Gene3D" id="2.40.30.330">
    <property type="entry name" value="Pre-mRNA cleavage complex subunit Clp1, C-terminal domain"/>
    <property type="match status" value="1"/>
</dbReference>
<keyword evidence="11" id="KW-1185">Reference proteome</keyword>
<feature type="domain" description="Clp1 N-terminal" evidence="8">
    <location>
        <begin position="16"/>
        <end position="107"/>
    </location>
</feature>
<dbReference type="Proteomes" id="UP000664859">
    <property type="component" value="Unassembled WGS sequence"/>
</dbReference>